<feature type="transmembrane region" description="Helical" evidence="7">
    <location>
        <begin position="62"/>
        <end position="82"/>
    </location>
</feature>
<feature type="transmembrane region" description="Helical" evidence="7">
    <location>
        <begin position="94"/>
        <end position="117"/>
    </location>
</feature>
<feature type="region of interest" description="Disordered" evidence="6">
    <location>
        <begin position="340"/>
        <end position="374"/>
    </location>
</feature>
<feature type="transmembrane region" description="Helical" evidence="7">
    <location>
        <begin position="472"/>
        <end position="491"/>
    </location>
</feature>
<dbReference type="InterPro" id="IPR036259">
    <property type="entry name" value="MFS_trans_sf"/>
</dbReference>
<evidence type="ECO:0000256" key="3">
    <source>
        <dbReference type="ARBA" id="ARBA00022692"/>
    </source>
</evidence>
<evidence type="ECO:0000256" key="4">
    <source>
        <dbReference type="ARBA" id="ARBA00022989"/>
    </source>
</evidence>
<name>A0A2T7NIU2_POMCA</name>
<dbReference type="EMBL" id="PZQS01000012">
    <property type="protein sequence ID" value="PVD21093.1"/>
    <property type="molecule type" value="Genomic_DNA"/>
</dbReference>
<dbReference type="PANTHER" id="PTHR19432:SF35">
    <property type="entry name" value="SOLUTE CARRIER FAMILY 45 MEMBER 3 ISOFORM X1"/>
    <property type="match status" value="1"/>
</dbReference>
<feature type="transmembrane region" description="Helical" evidence="7">
    <location>
        <begin position="497"/>
        <end position="519"/>
    </location>
</feature>
<dbReference type="OrthoDB" id="6148855at2759"/>
<dbReference type="PANTHER" id="PTHR19432">
    <property type="entry name" value="SUGAR TRANSPORTER"/>
    <property type="match status" value="1"/>
</dbReference>
<sequence>MVSLSSGEAAQQPAPYPLSKRVLLCLVMVALESFINFEEIYMLAMLQRVQVPTIFVSTPGTFSSAIGVFVIPLIGWASDRFLCCPSLGQKRPFAVLTLFISVVGLCLTLAVNVLTLYTPPTPGNVTTTASLDHVDNQSLFLTLPTVGRYNINDHVPDALPISGSGSTNLSVPLSAEVINSSTYANSTQTIDSSNTNFISALGILGILGFTVADHGYDSSSSTTKAYILAVTPPSQHSSLLVTATLGGAIGGCITSMLGFVELSGIFPSSLGDAILDHGAAQCLVQNVVLLLSVLIFGFCSLATGSEAVQKKKTEHSSLTSATTAPHSETNFSKAEPVAPNVLSESGDQGRPSLLVSSDKQNLSSRSTKKLKRPSSQLETAKSFWKRHRKMVFLCNMTFFSLAANYAYFVYVTNYVAEVIYGGDPYGSSDSSEYALYVEGVHMGSLGMLAFYCLYVVFNIFHDRILKIVKMRSEYLLACIVCGGITLTLAFTSNIVVFFVNAVTFAVFRSVVYTIPFILANSYTHQEVSRACAHVCTTINIQTTQCPILYLPRPR</sequence>
<dbReference type="Proteomes" id="UP000245119">
    <property type="component" value="Linkage Group LG12"/>
</dbReference>
<feature type="transmembrane region" description="Helical" evidence="7">
    <location>
        <begin position="237"/>
        <end position="258"/>
    </location>
</feature>
<feature type="transmembrane region" description="Helical" evidence="7">
    <location>
        <begin position="278"/>
        <end position="302"/>
    </location>
</feature>
<accession>A0A2T7NIU2</accession>
<reference evidence="8 9" key="1">
    <citation type="submission" date="2018-04" db="EMBL/GenBank/DDBJ databases">
        <title>The genome of golden apple snail Pomacea canaliculata provides insight into stress tolerance and invasive adaptation.</title>
        <authorList>
            <person name="Liu C."/>
            <person name="Liu B."/>
            <person name="Ren Y."/>
            <person name="Zhang Y."/>
            <person name="Wang H."/>
            <person name="Li S."/>
            <person name="Jiang F."/>
            <person name="Yin L."/>
            <person name="Zhang G."/>
            <person name="Qian W."/>
            <person name="Fan W."/>
        </authorList>
    </citation>
    <scope>NUCLEOTIDE SEQUENCE [LARGE SCALE GENOMIC DNA]</scope>
    <source>
        <strain evidence="8">SZHN2017</strain>
        <tissue evidence="8">Muscle</tissue>
    </source>
</reference>
<organism evidence="8 9">
    <name type="scientific">Pomacea canaliculata</name>
    <name type="common">Golden apple snail</name>
    <dbReference type="NCBI Taxonomy" id="400727"/>
    <lineage>
        <taxon>Eukaryota</taxon>
        <taxon>Metazoa</taxon>
        <taxon>Spiralia</taxon>
        <taxon>Lophotrochozoa</taxon>
        <taxon>Mollusca</taxon>
        <taxon>Gastropoda</taxon>
        <taxon>Caenogastropoda</taxon>
        <taxon>Architaenioglossa</taxon>
        <taxon>Ampullarioidea</taxon>
        <taxon>Ampullariidae</taxon>
        <taxon>Pomacea</taxon>
    </lineage>
</organism>
<evidence type="ECO:0000256" key="5">
    <source>
        <dbReference type="ARBA" id="ARBA00023136"/>
    </source>
</evidence>
<evidence type="ECO:0000313" key="9">
    <source>
        <dbReference type="Proteomes" id="UP000245119"/>
    </source>
</evidence>
<keyword evidence="4 7" id="KW-1133">Transmembrane helix</keyword>
<keyword evidence="2" id="KW-0813">Transport</keyword>
<feature type="transmembrane region" description="Helical" evidence="7">
    <location>
        <begin position="440"/>
        <end position="460"/>
    </location>
</feature>
<evidence type="ECO:0000256" key="2">
    <source>
        <dbReference type="ARBA" id="ARBA00022448"/>
    </source>
</evidence>
<feature type="transmembrane region" description="Helical" evidence="7">
    <location>
        <begin position="390"/>
        <end position="410"/>
    </location>
</feature>
<comment type="subcellular location">
    <subcellularLocation>
        <location evidence="1">Membrane</location>
        <topology evidence="1">Multi-pass membrane protein</topology>
    </subcellularLocation>
</comment>
<keyword evidence="3 7" id="KW-0812">Transmembrane</keyword>
<dbReference type="GO" id="GO:0016020">
    <property type="term" value="C:membrane"/>
    <property type="evidence" value="ECO:0007669"/>
    <property type="project" value="UniProtKB-SubCell"/>
</dbReference>
<evidence type="ECO:0000256" key="7">
    <source>
        <dbReference type="SAM" id="Phobius"/>
    </source>
</evidence>
<evidence type="ECO:0008006" key="10">
    <source>
        <dbReference type="Google" id="ProtNLM"/>
    </source>
</evidence>
<dbReference type="SUPFAM" id="SSF103473">
    <property type="entry name" value="MFS general substrate transporter"/>
    <property type="match status" value="1"/>
</dbReference>
<keyword evidence="9" id="KW-1185">Reference proteome</keyword>
<feature type="compositionally biased region" description="Polar residues" evidence="6">
    <location>
        <begin position="354"/>
        <end position="365"/>
    </location>
</feature>
<protein>
    <recommendedName>
        <fullName evidence="10">Major facilitator superfamily (MFS) profile domain-containing protein</fullName>
    </recommendedName>
</protein>
<evidence type="ECO:0000256" key="6">
    <source>
        <dbReference type="SAM" id="MobiDB-lite"/>
    </source>
</evidence>
<dbReference type="Gene3D" id="1.20.1250.20">
    <property type="entry name" value="MFS general substrate transporter like domains"/>
    <property type="match status" value="1"/>
</dbReference>
<gene>
    <name evidence="8" type="ORF">C0Q70_19259</name>
</gene>
<evidence type="ECO:0000256" key="1">
    <source>
        <dbReference type="ARBA" id="ARBA00004141"/>
    </source>
</evidence>
<proteinExistence type="predicted"/>
<keyword evidence="5 7" id="KW-0472">Membrane</keyword>
<comment type="caution">
    <text evidence="8">The sequence shown here is derived from an EMBL/GenBank/DDBJ whole genome shotgun (WGS) entry which is preliminary data.</text>
</comment>
<dbReference type="AlphaFoldDB" id="A0A2T7NIU2"/>
<evidence type="ECO:0000313" key="8">
    <source>
        <dbReference type="EMBL" id="PVD21093.1"/>
    </source>
</evidence>
<dbReference type="GO" id="GO:0008506">
    <property type="term" value="F:sucrose:proton symporter activity"/>
    <property type="evidence" value="ECO:0007669"/>
    <property type="project" value="TreeGrafter"/>
</dbReference>